<dbReference type="Proteomes" id="UP000663868">
    <property type="component" value="Unassembled WGS sequence"/>
</dbReference>
<accession>A0A820JXA8</accession>
<name>A0A820JXA8_9BILA</name>
<keyword evidence="1" id="KW-0472">Membrane</keyword>
<dbReference type="EMBL" id="CAJOBB010017013">
    <property type="protein sequence ID" value="CAF4334651.1"/>
    <property type="molecule type" value="Genomic_DNA"/>
</dbReference>
<proteinExistence type="predicted"/>
<feature type="non-terminal residue" evidence="2">
    <location>
        <position position="65"/>
    </location>
</feature>
<evidence type="ECO:0000313" key="2">
    <source>
        <dbReference type="EMBL" id="CAF4334651.1"/>
    </source>
</evidence>
<gene>
    <name evidence="2" type="ORF">KXQ929_LOCUS47370</name>
</gene>
<protein>
    <submittedName>
        <fullName evidence="2">Uncharacterized protein</fullName>
    </submittedName>
</protein>
<evidence type="ECO:0000256" key="1">
    <source>
        <dbReference type="SAM" id="Phobius"/>
    </source>
</evidence>
<keyword evidence="1" id="KW-0812">Transmembrane</keyword>
<sequence>MKQIEGRPISVIDRFDLFTIVFDILISIIGGLIVHRLIPMLKEKFIKAQLWGYDLNKRNSREVKV</sequence>
<dbReference type="AlphaFoldDB" id="A0A820JXA8"/>
<evidence type="ECO:0000313" key="3">
    <source>
        <dbReference type="Proteomes" id="UP000663868"/>
    </source>
</evidence>
<organism evidence="2 3">
    <name type="scientific">Adineta steineri</name>
    <dbReference type="NCBI Taxonomy" id="433720"/>
    <lineage>
        <taxon>Eukaryota</taxon>
        <taxon>Metazoa</taxon>
        <taxon>Spiralia</taxon>
        <taxon>Gnathifera</taxon>
        <taxon>Rotifera</taxon>
        <taxon>Eurotatoria</taxon>
        <taxon>Bdelloidea</taxon>
        <taxon>Adinetida</taxon>
        <taxon>Adinetidae</taxon>
        <taxon>Adineta</taxon>
    </lineage>
</organism>
<comment type="caution">
    <text evidence="2">The sequence shown here is derived from an EMBL/GenBank/DDBJ whole genome shotgun (WGS) entry which is preliminary data.</text>
</comment>
<reference evidence="2" key="1">
    <citation type="submission" date="2021-02" db="EMBL/GenBank/DDBJ databases">
        <authorList>
            <person name="Nowell W R."/>
        </authorList>
    </citation>
    <scope>NUCLEOTIDE SEQUENCE</scope>
</reference>
<keyword evidence="1" id="KW-1133">Transmembrane helix</keyword>
<feature type="transmembrane region" description="Helical" evidence="1">
    <location>
        <begin position="17"/>
        <end position="38"/>
    </location>
</feature>